<evidence type="ECO:0000313" key="4">
    <source>
        <dbReference type="EMBL" id="PWU69256.1"/>
    </source>
</evidence>
<dbReference type="InterPro" id="IPR041324">
    <property type="entry name" value="AgI/II_N"/>
</dbReference>
<dbReference type="Proteomes" id="UP000245624">
    <property type="component" value="Unassembled WGS sequence"/>
</dbReference>
<dbReference type="Pfam" id="PF18652">
    <property type="entry name" value="Adhesin_P1_N"/>
    <property type="match status" value="1"/>
</dbReference>
<feature type="domain" description="Antigen I/II N-terminal" evidence="3">
    <location>
        <begin position="57"/>
        <end position="156"/>
    </location>
</feature>
<proteinExistence type="predicted"/>
<protein>
    <recommendedName>
        <fullName evidence="3">Antigen I/II N-terminal domain-containing protein</fullName>
    </recommendedName>
</protein>
<feature type="chain" id="PRO_5016258948" description="Antigen I/II N-terminal domain-containing protein" evidence="2">
    <location>
        <begin position="21"/>
        <end position="210"/>
    </location>
</feature>
<sequence length="210" mass="23718">MSMKKLLVFLFCIIFLTACGFEVEKNEEEGKEAIDTDTKDSEPNQNDDKEAVEVDKNLLSVEVTIPSSMIESTDESIAKAEEEGLKVTENEDGSLTYKMSKSKHKEMMNEIKKQLDQSMEEIKTSGDFPSIQDITSNEDFSEFHLSVDREGYENSMDGFAVLGIGITGMMYQLYDGASPDDYDVTINVKDSKSDEVFDTIHYPEDMQTME</sequence>
<gene>
    <name evidence="4" type="ORF">DLJ74_04525</name>
</gene>
<dbReference type="EMBL" id="QGTD01000005">
    <property type="protein sequence ID" value="PWU69256.1"/>
    <property type="molecule type" value="Genomic_DNA"/>
</dbReference>
<organism evidence="4 5">
    <name type="scientific">Gracilibacillus dipsosauri</name>
    <dbReference type="NCBI Taxonomy" id="178340"/>
    <lineage>
        <taxon>Bacteria</taxon>
        <taxon>Bacillati</taxon>
        <taxon>Bacillota</taxon>
        <taxon>Bacilli</taxon>
        <taxon>Bacillales</taxon>
        <taxon>Bacillaceae</taxon>
        <taxon>Gracilibacillus</taxon>
    </lineage>
</organism>
<comment type="caution">
    <text evidence="4">The sequence shown here is derived from an EMBL/GenBank/DDBJ whole genome shotgun (WGS) entry which is preliminary data.</text>
</comment>
<feature type="signal peptide" evidence="2">
    <location>
        <begin position="1"/>
        <end position="20"/>
    </location>
</feature>
<reference evidence="4 5" key="1">
    <citation type="submission" date="2018-05" db="EMBL/GenBank/DDBJ databases">
        <title>Genomic analysis of Gracilibacillus dipsosauri DD1 reveals novel features of a salt-tolerant amylase.</title>
        <authorList>
            <person name="Deutch C.E."/>
            <person name="Yang S."/>
        </authorList>
    </citation>
    <scope>NUCLEOTIDE SEQUENCE [LARGE SCALE GENOMIC DNA]</scope>
    <source>
        <strain evidence="4 5">DD1</strain>
    </source>
</reference>
<feature type="region of interest" description="Disordered" evidence="1">
    <location>
        <begin position="30"/>
        <end position="53"/>
    </location>
</feature>
<keyword evidence="2" id="KW-0732">Signal</keyword>
<evidence type="ECO:0000256" key="2">
    <source>
        <dbReference type="SAM" id="SignalP"/>
    </source>
</evidence>
<evidence type="ECO:0000313" key="5">
    <source>
        <dbReference type="Proteomes" id="UP000245624"/>
    </source>
</evidence>
<accession>A0A317L1B1</accession>
<dbReference type="PROSITE" id="PS51257">
    <property type="entry name" value="PROKAR_LIPOPROTEIN"/>
    <property type="match status" value="1"/>
</dbReference>
<dbReference type="OrthoDB" id="1849839at2"/>
<feature type="compositionally biased region" description="Basic and acidic residues" evidence="1">
    <location>
        <begin position="31"/>
        <end position="53"/>
    </location>
</feature>
<dbReference type="AlphaFoldDB" id="A0A317L1B1"/>
<keyword evidence="5" id="KW-1185">Reference proteome</keyword>
<name>A0A317L1B1_9BACI</name>
<evidence type="ECO:0000256" key="1">
    <source>
        <dbReference type="SAM" id="MobiDB-lite"/>
    </source>
</evidence>
<evidence type="ECO:0000259" key="3">
    <source>
        <dbReference type="Pfam" id="PF18652"/>
    </source>
</evidence>